<protein>
    <submittedName>
        <fullName evidence="1">SapC family protein</fullName>
    </submittedName>
</protein>
<dbReference type="EMBL" id="JAYFUH010000085">
    <property type="protein sequence ID" value="MEA5667333.1"/>
    <property type="molecule type" value="Genomic_DNA"/>
</dbReference>
<accession>A0ABU5V1V7</accession>
<sequence length="237" mass="26233">MPNPVLLNNVDHHDLRVITASGRGHGDEVSSVPTFPAEFRDLQAYYPIAFHVGDNGQVQPLALLGLRQGENLFLEDDHWDAPYLPLAVRRQPFLIGLSNGEPLIHIDLDHPRVSREAGVGEALFLEFGGNTPFLEHAASVLRSLHDGLHENLAFGQVLQQHALLEPFVLDVQLDNGEQHRLAGLHAIAEERLHALDGSVLQALARNGYLQAIHMAMASLSHLRDLIDRANRRDAGQR</sequence>
<evidence type="ECO:0000313" key="1">
    <source>
        <dbReference type="EMBL" id="MEA5667333.1"/>
    </source>
</evidence>
<dbReference type="Proteomes" id="UP001301653">
    <property type="component" value="Unassembled WGS sequence"/>
</dbReference>
<dbReference type="RefSeq" id="WP_323438381.1">
    <property type="nucleotide sequence ID" value="NZ_JAYFUH010000085.1"/>
</dbReference>
<gene>
    <name evidence="1" type="ORF">VA603_07310</name>
</gene>
<name>A0ABU5V1V7_9GAMM</name>
<dbReference type="Pfam" id="PF07277">
    <property type="entry name" value="SapC"/>
    <property type="match status" value="1"/>
</dbReference>
<evidence type="ECO:0000313" key="2">
    <source>
        <dbReference type="Proteomes" id="UP001301653"/>
    </source>
</evidence>
<dbReference type="InterPro" id="IPR010836">
    <property type="entry name" value="SapC"/>
</dbReference>
<comment type="caution">
    <text evidence="1">The sequence shown here is derived from an EMBL/GenBank/DDBJ whole genome shotgun (WGS) entry which is preliminary data.</text>
</comment>
<proteinExistence type="predicted"/>
<reference evidence="1 2" key="1">
    <citation type="submission" date="2023-12" db="EMBL/GenBank/DDBJ databases">
        <title>Stenotrophomonas guangdongensis sp. nov., isolated from wilted pepper plants (Capsicum annuum).</title>
        <authorList>
            <person name="Qiu M."/>
            <person name="Li Y."/>
            <person name="Liu Q."/>
            <person name="Zhang X."/>
            <person name="Huang Y."/>
            <person name="Guo R."/>
            <person name="Hu M."/>
            <person name="Zhou J."/>
            <person name="Zhou X."/>
        </authorList>
    </citation>
    <scope>NUCLEOTIDE SEQUENCE [LARGE SCALE GENOMIC DNA]</scope>
    <source>
        <strain evidence="1 2">MH1</strain>
    </source>
</reference>
<organism evidence="1 2">
    <name type="scientific">Stenotrophomonas capsici</name>
    <dbReference type="NCBI Taxonomy" id="3110230"/>
    <lineage>
        <taxon>Bacteria</taxon>
        <taxon>Pseudomonadati</taxon>
        <taxon>Pseudomonadota</taxon>
        <taxon>Gammaproteobacteria</taxon>
        <taxon>Lysobacterales</taxon>
        <taxon>Lysobacteraceae</taxon>
        <taxon>Stenotrophomonas</taxon>
    </lineage>
</organism>
<keyword evidence="2" id="KW-1185">Reference proteome</keyword>